<dbReference type="GeneTree" id="ENSGT01030000234570"/>
<dbReference type="PROSITE" id="PS50222">
    <property type="entry name" value="EF_HAND_2"/>
    <property type="match status" value="2"/>
</dbReference>
<evidence type="ECO:0000256" key="3">
    <source>
        <dbReference type="ARBA" id="ARBA00023175"/>
    </source>
</evidence>
<reference evidence="6" key="2">
    <citation type="submission" date="2025-08" db="UniProtKB">
        <authorList>
            <consortium name="Ensembl"/>
        </authorList>
    </citation>
    <scope>IDENTIFICATION</scope>
</reference>
<dbReference type="GO" id="GO:0005509">
    <property type="term" value="F:calcium ion binding"/>
    <property type="evidence" value="ECO:0007669"/>
    <property type="project" value="InterPro"/>
</dbReference>
<dbReference type="GO" id="GO:0016460">
    <property type="term" value="C:myosin II complex"/>
    <property type="evidence" value="ECO:0007669"/>
    <property type="project" value="TreeGrafter"/>
</dbReference>
<dbReference type="InterPro" id="IPR002048">
    <property type="entry name" value="EF_hand_dom"/>
</dbReference>
<keyword evidence="7" id="KW-1185">Reference proteome</keyword>
<dbReference type="Ensembl" id="ENSHHUT00000061698.1">
    <property type="protein sequence ID" value="ENSHHUP00000059661.1"/>
    <property type="gene ID" value="ENSHHUG00000035412.1"/>
</dbReference>
<dbReference type="PANTHER" id="PTHR23048">
    <property type="entry name" value="MYOSIN LIGHT CHAIN 1, 3"/>
    <property type="match status" value="1"/>
</dbReference>
<dbReference type="Gene3D" id="1.10.238.10">
    <property type="entry name" value="EF-hand"/>
    <property type="match status" value="2"/>
</dbReference>
<evidence type="ECO:0000259" key="5">
    <source>
        <dbReference type="PROSITE" id="PS50222"/>
    </source>
</evidence>
<accession>A0A4W5P4U7</accession>
<keyword evidence="2" id="KW-0518">Myosin</keyword>
<evidence type="ECO:0000256" key="2">
    <source>
        <dbReference type="ARBA" id="ARBA00023123"/>
    </source>
</evidence>
<reference evidence="7" key="1">
    <citation type="submission" date="2018-06" db="EMBL/GenBank/DDBJ databases">
        <title>Genome assembly of Danube salmon.</title>
        <authorList>
            <person name="Macqueen D.J."/>
            <person name="Gundappa M.K."/>
        </authorList>
    </citation>
    <scope>NUCLEOTIDE SEQUENCE [LARGE SCALE GENOMIC DNA]</scope>
</reference>
<dbReference type="InterPro" id="IPR050230">
    <property type="entry name" value="CALM/Myosin/TropC-like"/>
</dbReference>
<dbReference type="CDD" id="cd00051">
    <property type="entry name" value="EFh"/>
    <property type="match status" value="1"/>
</dbReference>
<reference evidence="6" key="3">
    <citation type="submission" date="2025-09" db="UniProtKB">
        <authorList>
            <consortium name="Ensembl"/>
        </authorList>
    </citation>
    <scope>IDENTIFICATION</scope>
</reference>
<evidence type="ECO:0000313" key="6">
    <source>
        <dbReference type="Ensembl" id="ENSHHUP00000059661.1"/>
    </source>
</evidence>
<dbReference type="Proteomes" id="UP000314982">
    <property type="component" value="Unassembled WGS sequence"/>
</dbReference>
<evidence type="ECO:0000256" key="1">
    <source>
        <dbReference type="ARBA" id="ARBA00022737"/>
    </source>
</evidence>
<dbReference type="STRING" id="62062.ENSHHUP00000059661"/>
<feature type="domain" description="EF-hand" evidence="5">
    <location>
        <begin position="62"/>
        <end position="97"/>
    </location>
</feature>
<protein>
    <submittedName>
        <fullName evidence="6">Myosin, light polypeptide 3, skeletal muscle</fullName>
    </submittedName>
</protein>
<dbReference type="FunFam" id="1.10.238.10:FF:000178">
    <property type="entry name" value="Calmodulin-2 A"/>
    <property type="match status" value="1"/>
</dbReference>
<proteinExistence type="predicted"/>
<evidence type="ECO:0000256" key="4">
    <source>
        <dbReference type="ARBA" id="ARBA00023179"/>
    </source>
</evidence>
<dbReference type="PANTHER" id="PTHR23048:SF3">
    <property type="entry name" value="MYOSIN LIGHT CHAIN 1_3, SKELETAL MUSCLE ISOFORM"/>
    <property type="match status" value="1"/>
</dbReference>
<dbReference type="GO" id="GO:0043292">
    <property type="term" value="C:contractile muscle fiber"/>
    <property type="evidence" value="ECO:0007669"/>
    <property type="project" value="TreeGrafter"/>
</dbReference>
<name>A0A4W5P4U7_9TELE</name>
<sequence>MGYFLRAYRLSVGGSKCQTPAGLVGGSEGGGGRGAAAAVRKSHTASNLLDHFQLGFTVESIEIVTHFKEAFGLFDRVGDSMIGYNQVADVMRALGQNPQNKEVAVILGKPSPDDMANKRLAFADFMPMMEKVDKIVKGTLDDYVEGLRVFDKEGNGTVMGAELRIVLGTLGEKMSEAEIDSLLIGQEDENGSINYEGKSCSTSKEQIPWILHRSCHRLF</sequence>
<organism evidence="6 7">
    <name type="scientific">Hucho hucho</name>
    <name type="common">huchen</name>
    <dbReference type="NCBI Taxonomy" id="62062"/>
    <lineage>
        <taxon>Eukaryota</taxon>
        <taxon>Metazoa</taxon>
        <taxon>Chordata</taxon>
        <taxon>Craniata</taxon>
        <taxon>Vertebrata</taxon>
        <taxon>Euteleostomi</taxon>
        <taxon>Actinopterygii</taxon>
        <taxon>Neopterygii</taxon>
        <taxon>Teleostei</taxon>
        <taxon>Protacanthopterygii</taxon>
        <taxon>Salmoniformes</taxon>
        <taxon>Salmonidae</taxon>
        <taxon>Salmoninae</taxon>
        <taxon>Hucho</taxon>
    </lineage>
</organism>
<dbReference type="SUPFAM" id="SSF47473">
    <property type="entry name" value="EF-hand"/>
    <property type="match status" value="1"/>
</dbReference>
<feature type="domain" description="EF-hand" evidence="5">
    <location>
        <begin position="138"/>
        <end position="173"/>
    </location>
</feature>
<keyword evidence="3" id="KW-0505">Motor protein</keyword>
<keyword evidence="4" id="KW-0514">Muscle protein</keyword>
<keyword evidence="1" id="KW-0677">Repeat</keyword>
<evidence type="ECO:0000313" key="7">
    <source>
        <dbReference type="Proteomes" id="UP000314982"/>
    </source>
</evidence>
<dbReference type="AlphaFoldDB" id="A0A4W5P4U7"/>
<dbReference type="InterPro" id="IPR011992">
    <property type="entry name" value="EF-hand-dom_pair"/>
</dbReference>